<dbReference type="GO" id="GO:0005737">
    <property type="term" value="C:cytoplasm"/>
    <property type="evidence" value="ECO:0007669"/>
    <property type="project" value="TreeGrafter"/>
</dbReference>
<comment type="caution">
    <text evidence="3">The sequence shown here is derived from an EMBL/GenBank/DDBJ whole genome shotgun (WGS) entry which is preliminary data.</text>
</comment>
<keyword evidence="4" id="KW-1185">Reference proteome</keyword>
<dbReference type="InterPro" id="IPR036770">
    <property type="entry name" value="Ankyrin_rpt-contain_sf"/>
</dbReference>
<keyword evidence="1" id="KW-0677">Repeat</keyword>
<protein>
    <submittedName>
        <fullName evidence="3">Uncharacterized protein</fullName>
    </submittedName>
</protein>
<dbReference type="AlphaFoldDB" id="A0AAJ0D4X9"/>
<proteinExistence type="predicted"/>
<keyword evidence="2" id="KW-0040">ANK repeat</keyword>
<accession>A0AAJ0D4X9</accession>
<sequence>MAHQCGSSKDAPSCADATEATVSTAIANANASKPVSDQTTHMLPLKSTNCPLVTARTPSRLESLPSELWDSILDLVQDSDLTSHAVNKCESTNTGDFPALLLTCKVLHELSLDWFYRQKLTIRVKDWPTEPIRGFDLSKLPKRLLENVRKVRVDCSDLSFEQLREQHPVVAQIANIWRTANKLSSVKLFVPPHYQSLPLITQDPAVEQLLGPLLQPSDFINKIKWDSTDFTGDVGAGMTALQLATWYDDEELVHFILKQSYNGLNRVWEGIATPLDNAVQHGNIGIVKLLIDTGRVDVNIVGRYRFTPIHTAVAFGQEAILRLLLGTGQADLTLETIGDETPVQMAHRLGNENIAQLLVQSIQYGDARLESS</sequence>
<dbReference type="Proteomes" id="UP001271007">
    <property type="component" value="Unassembled WGS sequence"/>
</dbReference>
<organism evidence="3 4">
    <name type="scientific">Extremus antarcticus</name>
    <dbReference type="NCBI Taxonomy" id="702011"/>
    <lineage>
        <taxon>Eukaryota</taxon>
        <taxon>Fungi</taxon>
        <taxon>Dikarya</taxon>
        <taxon>Ascomycota</taxon>
        <taxon>Pezizomycotina</taxon>
        <taxon>Dothideomycetes</taxon>
        <taxon>Dothideomycetidae</taxon>
        <taxon>Mycosphaerellales</taxon>
        <taxon>Extremaceae</taxon>
        <taxon>Extremus</taxon>
    </lineage>
</organism>
<name>A0AAJ0D4X9_9PEZI</name>
<evidence type="ECO:0000256" key="2">
    <source>
        <dbReference type="ARBA" id="ARBA00023043"/>
    </source>
</evidence>
<reference evidence="3" key="1">
    <citation type="submission" date="2023-04" db="EMBL/GenBank/DDBJ databases">
        <title>Black Yeasts Isolated from many extreme environments.</title>
        <authorList>
            <person name="Coleine C."/>
            <person name="Stajich J.E."/>
            <person name="Selbmann L."/>
        </authorList>
    </citation>
    <scope>NUCLEOTIDE SEQUENCE</scope>
    <source>
        <strain evidence="3">CCFEE 5312</strain>
    </source>
</reference>
<dbReference type="SUPFAM" id="SSF48403">
    <property type="entry name" value="Ankyrin repeat"/>
    <property type="match status" value="1"/>
</dbReference>
<dbReference type="Pfam" id="PF12796">
    <property type="entry name" value="Ank_2"/>
    <property type="match status" value="1"/>
</dbReference>
<dbReference type="PANTHER" id="PTHR24198:SF165">
    <property type="entry name" value="ANKYRIN REPEAT-CONTAINING PROTEIN-RELATED"/>
    <property type="match status" value="1"/>
</dbReference>
<gene>
    <name evidence="3" type="ORF">LTR09_012677</name>
</gene>
<evidence type="ECO:0000313" key="3">
    <source>
        <dbReference type="EMBL" id="KAK3045788.1"/>
    </source>
</evidence>
<evidence type="ECO:0000313" key="4">
    <source>
        <dbReference type="Proteomes" id="UP001271007"/>
    </source>
</evidence>
<dbReference type="InterPro" id="IPR002110">
    <property type="entry name" value="Ankyrin_rpt"/>
</dbReference>
<dbReference type="EMBL" id="JAWDJX010000153">
    <property type="protein sequence ID" value="KAK3045788.1"/>
    <property type="molecule type" value="Genomic_DNA"/>
</dbReference>
<dbReference type="PANTHER" id="PTHR24198">
    <property type="entry name" value="ANKYRIN REPEAT AND PROTEIN KINASE DOMAIN-CONTAINING PROTEIN"/>
    <property type="match status" value="1"/>
</dbReference>
<evidence type="ECO:0000256" key="1">
    <source>
        <dbReference type="ARBA" id="ARBA00022737"/>
    </source>
</evidence>
<dbReference type="Gene3D" id="1.25.40.20">
    <property type="entry name" value="Ankyrin repeat-containing domain"/>
    <property type="match status" value="1"/>
</dbReference>
<dbReference type="SMART" id="SM00248">
    <property type="entry name" value="ANK"/>
    <property type="match status" value="4"/>
</dbReference>